<gene>
    <name evidence="1" type="ORF">KIL84_018495</name>
</gene>
<name>A0A9D4B9G5_9SAUR</name>
<protein>
    <submittedName>
        <fullName evidence="1">Uncharacterized protein</fullName>
    </submittedName>
</protein>
<dbReference type="EMBL" id="JAHDVG010000463">
    <property type="protein sequence ID" value="KAH1185746.1"/>
    <property type="molecule type" value="Genomic_DNA"/>
</dbReference>
<accession>A0A9D4B9G5</accession>
<dbReference type="Proteomes" id="UP000827986">
    <property type="component" value="Unassembled WGS sequence"/>
</dbReference>
<reference evidence="1" key="1">
    <citation type="submission" date="2021-09" db="EMBL/GenBank/DDBJ databases">
        <title>The genome of Mauremys mutica provides insights into the evolution of semi-aquatic lifestyle.</title>
        <authorList>
            <person name="Gong S."/>
            <person name="Gao Y."/>
        </authorList>
    </citation>
    <scope>NUCLEOTIDE SEQUENCE</scope>
    <source>
        <strain evidence="1">MM-2020</strain>
        <tissue evidence="1">Muscle</tissue>
    </source>
</reference>
<dbReference type="AlphaFoldDB" id="A0A9D4B9G5"/>
<organism evidence="1 2">
    <name type="scientific">Mauremys mutica</name>
    <name type="common">yellowpond turtle</name>
    <dbReference type="NCBI Taxonomy" id="74926"/>
    <lineage>
        <taxon>Eukaryota</taxon>
        <taxon>Metazoa</taxon>
        <taxon>Chordata</taxon>
        <taxon>Craniata</taxon>
        <taxon>Vertebrata</taxon>
        <taxon>Euteleostomi</taxon>
        <taxon>Archelosauria</taxon>
        <taxon>Testudinata</taxon>
        <taxon>Testudines</taxon>
        <taxon>Cryptodira</taxon>
        <taxon>Durocryptodira</taxon>
        <taxon>Testudinoidea</taxon>
        <taxon>Geoemydidae</taxon>
        <taxon>Geoemydinae</taxon>
        <taxon>Mauremys</taxon>
    </lineage>
</organism>
<evidence type="ECO:0000313" key="2">
    <source>
        <dbReference type="Proteomes" id="UP000827986"/>
    </source>
</evidence>
<comment type="caution">
    <text evidence="1">The sequence shown here is derived from an EMBL/GenBank/DDBJ whole genome shotgun (WGS) entry which is preliminary data.</text>
</comment>
<proteinExistence type="predicted"/>
<keyword evidence="2" id="KW-1185">Reference proteome</keyword>
<sequence>MNTLVASLYFPIRKPEQLALGDLKGPGGFCHHYRQHSQAKADSRPPLIRVAHHSQKHLACSCGPCGVCLLHAAPAPTLPLELQQWELQGWYLRAVVPGDPSPPASSM</sequence>
<evidence type="ECO:0000313" key="1">
    <source>
        <dbReference type="EMBL" id="KAH1185746.1"/>
    </source>
</evidence>